<evidence type="ECO:0000256" key="2">
    <source>
        <dbReference type="ARBA" id="ARBA00022475"/>
    </source>
</evidence>
<organism evidence="8">
    <name type="scientific">marine sediment metagenome</name>
    <dbReference type="NCBI Taxonomy" id="412755"/>
    <lineage>
        <taxon>unclassified sequences</taxon>
        <taxon>metagenomes</taxon>
        <taxon>ecological metagenomes</taxon>
    </lineage>
</organism>
<accession>X0V1A6</accession>
<feature type="transmembrane region" description="Helical" evidence="6">
    <location>
        <begin position="110"/>
        <end position="129"/>
    </location>
</feature>
<feature type="non-terminal residue" evidence="8">
    <location>
        <position position="1"/>
    </location>
</feature>
<evidence type="ECO:0000313" key="8">
    <source>
        <dbReference type="EMBL" id="GAG05222.1"/>
    </source>
</evidence>
<sequence>GLKLMTNSLRAGHAFNAAMKAVGDEMGDPVGPEFNTTFEEQNLGLGLEEALHNLAGRIDSVDLRFFVTAVLIQRETGGNLAEIMDSLGDTIRERMRIKGQVKVLTAQGRFTGYILGFMPAGLGVGLYALNPDYMGPLITTTMGRIMLGAGMFMMLLGFIVMKKIVSIKI</sequence>
<dbReference type="EMBL" id="BARS01021577">
    <property type="protein sequence ID" value="GAG05222.1"/>
    <property type="molecule type" value="Genomic_DNA"/>
</dbReference>
<keyword evidence="5 6" id="KW-0472">Membrane</keyword>
<keyword evidence="3 6" id="KW-0812">Transmembrane</keyword>
<reference evidence="8" key="1">
    <citation type="journal article" date="2014" name="Front. Microbiol.">
        <title>High frequency of phylogenetically diverse reductive dehalogenase-homologous genes in deep subseafloor sedimentary metagenomes.</title>
        <authorList>
            <person name="Kawai M."/>
            <person name="Futagami T."/>
            <person name="Toyoda A."/>
            <person name="Takaki Y."/>
            <person name="Nishi S."/>
            <person name="Hori S."/>
            <person name="Arai W."/>
            <person name="Tsubouchi T."/>
            <person name="Morono Y."/>
            <person name="Uchiyama I."/>
            <person name="Ito T."/>
            <person name="Fujiyama A."/>
            <person name="Inagaki F."/>
            <person name="Takami H."/>
        </authorList>
    </citation>
    <scope>NUCLEOTIDE SEQUENCE</scope>
    <source>
        <strain evidence="8">Expedition CK06-06</strain>
    </source>
</reference>
<evidence type="ECO:0000256" key="5">
    <source>
        <dbReference type="ARBA" id="ARBA00023136"/>
    </source>
</evidence>
<keyword evidence="4 6" id="KW-1133">Transmembrane helix</keyword>
<dbReference type="InterPro" id="IPR042094">
    <property type="entry name" value="T2SS_GspF_sf"/>
</dbReference>
<feature type="transmembrane region" description="Helical" evidence="6">
    <location>
        <begin position="141"/>
        <end position="161"/>
    </location>
</feature>
<comment type="subcellular location">
    <subcellularLocation>
        <location evidence="1">Cell membrane</location>
        <topology evidence="1">Multi-pass membrane protein</topology>
    </subcellularLocation>
</comment>
<dbReference type="Pfam" id="PF00482">
    <property type="entry name" value="T2SSF"/>
    <property type="match status" value="1"/>
</dbReference>
<protein>
    <recommendedName>
        <fullName evidence="7">Type II secretion system protein GspF domain-containing protein</fullName>
    </recommendedName>
</protein>
<dbReference type="AlphaFoldDB" id="X0V1A6"/>
<dbReference type="PANTHER" id="PTHR35007">
    <property type="entry name" value="INTEGRAL MEMBRANE PROTEIN-RELATED"/>
    <property type="match status" value="1"/>
</dbReference>
<evidence type="ECO:0000256" key="6">
    <source>
        <dbReference type="SAM" id="Phobius"/>
    </source>
</evidence>
<dbReference type="GO" id="GO:0005886">
    <property type="term" value="C:plasma membrane"/>
    <property type="evidence" value="ECO:0007669"/>
    <property type="project" value="UniProtKB-SubCell"/>
</dbReference>
<keyword evidence="2" id="KW-1003">Cell membrane</keyword>
<gene>
    <name evidence="8" type="ORF">S01H1_34638</name>
</gene>
<feature type="domain" description="Type II secretion system protein GspF" evidence="7">
    <location>
        <begin position="3"/>
        <end position="124"/>
    </location>
</feature>
<evidence type="ECO:0000256" key="3">
    <source>
        <dbReference type="ARBA" id="ARBA00022692"/>
    </source>
</evidence>
<evidence type="ECO:0000259" key="7">
    <source>
        <dbReference type="Pfam" id="PF00482"/>
    </source>
</evidence>
<dbReference type="Gene3D" id="1.20.81.30">
    <property type="entry name" value="Type II secretion system (T2SS), domain F"/>
    <property type="match status" value="1"/>
</dbReference>
<evidence type="ECO:0000256" key="1">
    <source>
        <dbReference type="ARBA" id="ARBA00004651"/>
    </source>
</evidence>
<proteinExistence type="predicted"/>
<dbReference type="PANTHER" id="PTHR35007:SF1">
    <property type="entry name" value="PILUS ASSEMBLY PROTEIN"/>
    <property type="match status" value="1"/>
</dbReference>
<name>X0V1A6_9ZZZZ</name>
<evidence type="ECO:0000256" key="4">
    <source>
        <dbReference type="ARBA" id="ARBA00022989"/>
    </source>
</evidence>
<dbReference type="InterPro" id="IPR018076">
    <property type="entry name" value="T2SS_GspF_dom"/>
</dbReference>
<comment type="caution">
    <text evidence="8">The sequence shown here is derived from an EMBL/GenBank/DDBJ whole genome shotgun (WGS) entry which is preliminary data.</text>
</comment>